<reference evidence="4 5" key="1">
    <citation type="submission" date="2022-04" db="EMBL/GenBank/DDBJ databases">
        <title>Positive selection, recombination, and allopatry shape intraspecific diversity of widespread and dominant cyanobacteria.</title>
        <authorList>
            <person name="Wei J."/>
            <person name="Shu W."/>
            <person name="Hu C."/>
        </authorList>
    </citation>
    <scope>NUCLEOTIDE SEQUENCE [LARGE SCALE GENOMIC DNA]</scope>
    <source>
        <strain evidence="4 5">GB2-A4</strain>
    </source>
</reference>
<keyword evidence="2 4" id="KW-0378">Hydrolase</keyword>
<accession>A0ABV0JBV1</accession>
<evidence type="ECO:0000256" key="2">
    <source>
        <dbReference type="ARBA" id="ARBA00022801"/>
    </source>
</evidence>
<organism evidence="4 5">
    <name type="scientific">Trichocoleus desertorum GB2-A4</name>
    <dbReference type="NCBI Taxonomy" id="2933944"/>
    <lineage>
        <taxon>Bacteria</taxon>
        <taxon>Bacillati</taxon>
        <taxon>Cyanobacteriota</taxon>
        <taxon>Cyanophyceae</taxon>
        <taxon>Leptolyngbyales</taxon>
        <taxon>Trichocoleusaceae</taxon>
        <taxon>Trichocoleus</taxon>
    </lineage>
</organism>
<dbReference type="SUPFAM" id="SSF53474">
    <property type="entry name" value="alpha/beta-Hydrolases"/>
    <property type="match status" value="1"/>
</dbReference>
<dbReference type="InterPro" id="IPR050955">
    <property type="entry name" value="Plant_Biomass_Hydrol_Est"/>
</dbReference>
<evidence type="ECO:0000256" key="3">
    <source>
        <dbReference type="SAM" id="SignalP"/>
    </source>
</evidence>
<dbReference type="Gene3D" id="3.40.50.1820">
    <property type="entry name" value="alpha/beta hydrolase"/>
    <property type="match status" value="1"/>
</dbReference>
<feature type="signal peptide" evidence="3">
    <location>
        <begin position="1"/>
        <end position="23"/>
    </location>
</feature>
<evidence type="ECO:0000256" key="1">
    <source>
        <dbReference type="ARBA" id="ARBA00022729"/>
    </source>
</evidence>
<gene>
    <name evidence="4" type="ORF">NC998_19390</name>
</gene>
<proteinExistence type="predicted"/>
<dbReference type="PANTHER" id="PTHR43037:SF5">
    <property type="entry name" value="FERULOYL ESTERASE"/>
    <property type="match status" value="1"/>
</dbReference>
<dbReference type="PANTHER" id="PTHR43037">
    <property type="entry name" value="UNNAMED PRODUCT-RELATED"/>
    <property type="match status" value="1"/>
</dbReference>
<name>A0ABV0JBV1_9CYAN</name>
<dbReference type="Pfam" id="PF00756">
    <property type="entry name" value="Esterase"/>
    <property type="match status" value="1"/>
</dbReference>
<sequence>MRPIFFNCATAALLPSLGGLAIAMSKNHALFFNWPAHWTRRRFVRFGIVGCALPIAVSQVTRCENQNLSVMGTSKQIDSAATGQLRSRPEQPTVFGKSGLHPLQLSEKRDGFLYVPASYRADRPAPLVVMLHGAGGDAEGALTILQQIVDSVGAIVLAVDSRRQTWDVIMGQYGPDIAFIDQALTQTFSRYAIDPQRVGVAGFSDGASYALSLGIMNGDLFTHVLAFSPGFMAPIRQAGDPHIFVSHGTQDKVLPIDRCSRKLVPQLKGADYNVLYQEFEGPHTVPTAIARGALEWFIQTDPIQTNSNQS</sequence>
<protein>
    <submittedName>
        <fullName evidence="4">Alpha/beta hydrolase-fold protein</fullName>
    </submittedName>
</protein>
<dbReference type="EMBL" id="JAMPKM010000013">
    <property type="protein sequence ID" value="MEP0819269.1"/>
    <property type="molecule type" value="Genomic_DNA"/>
</dbReference>
<dbReference type="Proteomes" id="UP001464891">
    <property type="component" value="Unassembled WGS sequence"/>
</dbReference>
<keyword evidence="1 3" id="KW-0732">Signal</keyword>
<dbReference type="InterPro" id="IPR029058">
    <property type="entry name" value="AB_hydrolase_fold"/>
</dbReference>
<dbReference type="InterPro" id="IPR000801">
    <property type="entry name" value="Esterase-like"/>
</dbReference>
<keyword evidence="5" id="KW-1185">Reference proteome</keyword>
<feature type="chain" id="PRO_5045806727" evidence="3">
    <location>
        <begin position="24"/>
        <end position="310"/>
    </location>
</feature>
<dbReference type="GO" id="GO:0016787">
    <property type="term" value="F:hydrolase activity"/>
    <property type="evidence" value="ECO:0007669"/>
    <property type="project" value="UniProtKB-KW"/>
</dbReference>
<comment type="caution">
    <text evidence="4">The sequence shown here is derived from an EMBL/GenBank/DDBJ whole genome shotgun (WGS) entry which is preliminary data.</text>
</comment>
<evidence type="ECO:0000313" key="5">
    <source>
        <dbReference type="Proteomes" id="UP001464891"/>
    </source>
</evidence>
<evidence type="ECO:0000313" key="4">
    <source>
        <dbReference type="EMBL" id="MEP0819269.1"/>
    </source>
</evidence>